<dbReference type="GO" id="GO:0002935">
    <property type="term" value="F:tRNA (adenine(37)-C2)-methyltransferase activity"/>
    <property type="evidence" value="ECO:0007669"/>
    <property type="project" value="UniProtKB-UniRule"/>
</dbReference>
<keyword evidence="3 13" id="KW-0963">Cytoplasm</keyword>
<comment type="caution">
    <text evidence="13">Lacks conserved residue(s) required for the propagation of feature annotation.</text>
</comment>
<dbReference type="KEGG" id="dru:Desru_2310"/>
<dbReference type="PIRSF" id="PIRSF006004">
    <property type="entry name" value="CHP00048"/>
    <property type="match status" value="1"/>
</dbReference>
<evidence type="ECO:0000256" key="7">
    <source>
        <dbReference type="ARBA" id="ARBA00022691"/>
    </source>
</evidence>
<dbReference type="HAMAP" id="MF_01849">
    <property type="entry name" value="RNA_methyltr_RlmN"/>
    <property type="match status" value="1"/>
</dbReference>
<evidence type="ECO:0000256" key="11">
    <source>
        <dbReference type="ARBA" id="ARBA00023014"/>
    </source>
</evidence>
<keyword evidence="6 13" id="KW-0808">Transferase</keyword>
<feature type="binding site" evidence="13">
    <location>
        <begin position="220"/>
        <end position="222"/>
    </location>
    <ligand>
        <name>S-adenosyl-L-methionine</name>
        <dbReference type="ChEBI" id="CHEBI:59789"/>
    </ligand>
</feature>
<dbReference type="NCBIfam" id="TIGR00048">
    <property type="entry name" value="rRNA_mod_RlmN"/>
    <property type="match status" value="1"/>
</dbReference>
<dbReference type="GO" id="GO:0019843">
    <property type="term" value="F:rRNA binding"/>
    <property type="evidence" value="ECO:0007669"/>
    <property type="project" value="UniProtKB-UniRule"/>
</dbReference>
<gene>
    <name evidence="13" type="primary">rlmN</name>
    <name evidence="15" type="ordered locus">Desru_2310</name>
</gene>
<keyword evidence="10 13" id="KW-0408">Iron</keyword>
<dbReference type="InterPro" id="IPR027492">
    <property type="entry name" value="RNA_MTrfase_RlmN"/>
</dbReference>
<dbReference type="EMBL" id="CP002780">
    <property type="protein sequence ID" value="AEG60555.1"/>
    <property type="molecule type" value="Genomic_DNA"/>
</dbReference>
<feature type="domain" description="Radical SAM core" evidence="14">
    <location>
        <begin position="104"/>
        <end position="334"/>
    </location>
</feature>
<evidence type="ECO:0000256" key="4">
    <source>
        <dbReference type="ARBA" id="ARBA00022552"/>
    </source>
</evidence>
<dbReference type="Proteomes" id="UP000009234">
    <property type="component" value="Chromosome"/>
</dbReference>
<dbReference type="PANTHER" id="PTHR30544">
    <property type="entry name" value="23S RRNA METHYLTRANSFERASE"/>
    <property type="match status" value="1"/>
</dbReference>
<dbReference type="Pfam" id="PF04055">
    <property type="entry name" value="Radical_SAM"/>
    <property type="match status" value="1"/>
</dbReference>
<dbReference type="SFLD" id="SFLDS00029">
    <property type="entry name" value="Radical_SAM"/>
    <property type="match status" value="1"/>
</dbReference>
<feature type="binding site" evidence="13">
    <location>
        <position position="125"/>
    </location>
    <ligand>
        <name>[4Fe-4S] cluster</name>
        <dbReference type="ChEBI" id="CHEBI:49883"/>
        <note>4Fe-4S-S-AdoMet</note>
    </ligand>
</feature>
<keyword evidence="12 13" id="KW-1015">Disulfide bond</keyword>
<feature type="binding site" evidence="13">
    <location>
        <position position="296"/>
    </location>
    <ligand>
        <name>S-adenosyl-L-methionine</name>
        <dbReference type="ChEBI" id="CHEBI:59789"/>
    </ligand>
</feature>
<feature type="active site" description="Proton acceptor" evidence="13">
    <location>
        <position position="98"/>
    </location>
</feature>
<dbReference type="Gene3D" id="1.10.150.530">
    <property type="match status" value="1"/>
</dbReference>
<dbReference type="EC" id="2.1.1.192" evidence="13"/>
<reference evidence="16" key="1">
    <citation type="submission" date="2011-05" db="EMBL/GenBank/DDBJ databases">
        <title>Complete sequence of Desulfotomaculum ruminis DSM 2154.</title>
        <authorList>
            <person name="Lucas S."/>
            <person name="Copeland A."/>
            <person name="Lapidus A."/>
            <person name="Cheng J.-F."/>
            <person name="Goodwin L."/>
            <person name="Pitluck S."/>
            <person name="Lu M."/>
            <person name="Detter J.C."/>
            <person name="Han C."/>
            <person name="Tapia R."/>
            <person name="Land M."/>
            <person name="Hauser L."/>
            <person name="Kyrpides N."/>
            <person name="Ivanova N."/>
            <person name="Mikhailova N."/>
            <person name="Pagani I."/>
            <person name="Stams A.J.M."/>
            <person name="Plugge C.M."/>
            <person name="Muyzer G."/>
            <person name="Kuever J."/>
            <person name="Parshina S.N."/>
            <person name="Ivanova A.E."/>
            <person name="Nazina T.N."/>
            <person name="Brambilla E."/>
            <person name="Spring S."/>
            <person name="Klenk H.-P."/>
            <person name="Woyke T."/>
        </authorList>
    </citation>
    <scope>NUCLEOTIDE SEQUENCE [LARGE SCALE GENOMIC DNA]</scope>
    <source>
        <strain evidence="16">ATCC 23193 / DSM 2154 / NCIB 8452 / DL</strain>
    </source>
</reference>
<comment type="catalytic activity">
    <reaction evidence="13">
        <text>adenosine(37) in tRNA + 2 reduced [2Fe-2S]-[ferredoxin] + 2 S-adenosyl-L-methionine = 2-methyladenosine(37) in tRNA + 5'-deoxyadenosine + L-methionine + 2 oxidized [2Fe-2S]-[ferredoxin] + S-adenosyl-L-homocysteine</text>
        <dbReference type="Rhea" id="RHEA:43332"/>
        <dbReference type="Rhea" id="RHEA-COMP:10000"/>
        <dbReference type="Rhea" id="RHEA-COMP:10001"/>
        <dbReference type="Rhea" id="RHEA-COMP:10162"/>
        <dbReference type="Rhea" id="RHEA-COMP:10485"/>
        <dbReference type="ChEBI" id="CHEBI:17319"/>
        <dbReference type="ChEBI" id="CHEBI:33737"/>
        <dbReference type="ChEBI" id="CHEBI:33738"/>
        <dbReference type="ChEBI" id="CHEBI:57844"/>
        <dbReference type="ChEBI" id="CHEBI:57856"/>
        <dbReference type="ChEBI" id="CHEBI:59789"/>
        <dbReference type="ChEBI" id="CHEBI:74411"/>
        <dbReference type="ChEBI" id="CHEBI:74497"/>
        <dbReference type="EC" id="2.1.1.192"/>
    </reaction>
</comment>
<dbReference type="InterPro" id="IPR058240">
    <property type="entry name" value="rSAM_sf"/>
</dbReference>
<dbReference type="GO" id="GO:0046872">
    <property type="term" value="F:metal ion binding"/>
    <property type="evidence" value="ECO:0007669"/>
    <property type="project" value="UniProtKB-KW"/>
</dbReference>
<evidence type="ECO:0000256" key="13">
    <source>
        <dbReference type="HAMAP-Rule" id="MF_01849"/>
    </source>
</evidence>
<feature type="binding site" evidence="13">
    <location>
        <position position="122"/>
    </location>
    <ligand>
        <name>[4Fe-4S] cluster</name>
        <dbReference type="ChEBI" id="CHEBI:49883"/>
        <note>4Fe-4S-S-AdoMet</note>
    </ligand>
</feature>
<keyword evidence="9 13" id="KW-0479">Metal-binding</keyword>
<dbReference type="SFLD" id="SFLDG01062">
    <property type="entry name" value="methyltransferase_(Class_A)"/>
    <property type="match status" value="1"/>
</dbReference>
<keyword evidence="7 13" id="KW-0949">S-adenosyl-L-methionine</keyword>
<dbReference type="GO" id="GO:0070475">
    <property type="term" value="P:rRNA base methylation"/>
    <property type="evidence" value="ECO:0007669"/>
    <property type="project" value="UniProtKB-UniRule"/>
</dbReference>
<protein>
    <recommendedName>
        <fullName evidence="13">Probable dual-specificity RNA methyltransferase RlmN</fullName>
        <ecNumber evidence="13">2.1.1.192</ecNumber>
    </recommendedName>
    <alternativeName>
        <fullName evidence="13">23S rRNA (adenine(2503)-C(2))-methyltransferase</fullName>
    </alternativeName>
    <alternativeName>
        <fullName evidence="13">23S rRNA m2A2503 methyltransferase</fullName>
    </alternativeName>
    <alternativeName>
        <fullName evidence="13">Ribosomal RNA large subunit methyltransferase N</fullName>
    </alternativeName>
    <alternativeName>
        <fullName evidence="13">tRNA (adenine(37)-C(2))-methyltransferase</fullName>
    </alternativeName>
    <alternativeName>
        <fullName evidence="13">tRNA m2A37 methyltransferase</fullName>
    </alternativeName>
</protein>
<dbReference type="GO" id="GO:0030488">
    <property type="term" value="P:tRNA methylation"/>
    <property type="evidence" value="ECO:0007669"/>
    <property type="project" value="UniProtKB-UniRule"/>
</dbReference>
<evidence type="ECO:0000256" key="2">
    <source>
        <dbReference type="ARBA" id="ARBA00022485"/>
    </source>
</evidence>
<dbReference type="SFLD" id="SFLDF00275">
    <property type="entry name" value="adenosine_C2_methyltransferase"/>
    <property type="match status" value="1"/>
</dbReference>
<dbReference type="RefSeq" id="WP_013842311.1">
    <property type="nucleotide sequence ID" value="NC_015589.1"/>
</dbReference>
<dbReference type="AlphaFoldDB" id="F6DM88"/>
<dbReference type="PANTHER" id="PTHR30544:SF5">
    <property type="entry name" value="RADICAL SAM CORE DOMAIN-CONTAINING PROTEIN"/>
    <property type="match status" value="1"/>
</dbReference>
<evidence type="ECO:0000256" key="8">
    <source>
        <dbReference type="ARBA" id="ARBA00022694"/>
    </source>
</evidence>
<comment type="catalytic activity">
    <reaction evidence="13">
        <text>adenosine(2503) in 23S rRNA + 2 reduced [2Fe-2S]-[ferredoxin] + 2 S-adenosyl-L-methionine = 2-methyladenosine(2503) in 23S rRNA + 5'-deoxyadenosine + L-methionine + 2 oxidized [2Fe-2S]-[ferredoxin] + S-adenosyl-L-homocysteine</text>
        <dbReference type="Rhea" id="RHEA:42916"/>
        <dbReference type="Rhea" id="RHEA-COMP:10000"/>
        <dbReference type="Rhea" id="RHEA-COMP:10001"/>
        <dbReference type="Rhea" id="RHEA-COMP:10152"/>
        <dbReference type="Rhea" id="RHEA-COMP:10282"/>
        <dbReference type="ChEBI" id="CHEBI:17319"/>
        <dbReference type="ChEBI" id="CHEBI:33737"/>
        <dbReference type="ChEBI" id="CHEBI:33738"/>
        <dbReference type="ChEBI" id="CHEBI:57844"/>
        <dbReference type="ChEBI" id="CHEBI:57856"/>
        <dbReference type="ChEBI" id="CHEBI:59789"/>
        <dbReference type="ChEBI" id="CHEBI:74411"/>
        <dbReference type="ChEBI" id="CHEBI:74497"/>
        <dbReference type="EC" id="2.1.1.192"/>
    </reaction>
</comment>
<feature type="binding site" evidence="13">
    <location>
        <position position="197"/>
    </location>
    <ligand>
        <name>S-adenosyl-L-methionine</name>
        <dbReference type="ChEBI" id="CHEBI:59789"/>
    </ligand>
</feature>
<dbReference type="CDD" id="cd01335">
    <property type="entry name" value="Radical_SAM"/>
    <property type="match status" value="1"/>
</dbReference>
<comment type="subcellular location">
    <subcellularLocation>
        <location evidence="1 13">Cytoplasm</location>
    </subcellularLocation>
</comment>
<dbReference type="eggNOG" id="COG0820">
    <property type="taxonomic scope" value="Bacteria"/>
</dbReference>
<sequence>MCRSSNLKINLRDLTLAEMKELLQGLGEKPFRAEQVCRWVLAGGARSFAEMTNLSKELRAKLAEVAVISGTTGLARQVSRRGDTVKYLFGLEDGHAVESVLMKHSYGHSACVSTQVGCRMGCQFCASTLEGLVRNLSPGEIYDQVLGIQQDSGERVSHIVIMGAGEPLDNFAAVLKFLENVHAPYGLNIGYRHITLSTCGLVPQLRELARKKLPITLAISLHAPTDELRNRLVPMNRRYPIQELLTACREYIGMTGRRITFEYALLAGVNDGPEQARQLLKLLQGMLCHVNVIPANPVEGRGFTRTPAEKVEAFRSILERGGLNVTVRRELGADIDAACGQLRRRFESREVRRERLEEKS</sequence>
<organism evidence="15 16">
    <name type="scientific">Desulforamulus ruminis (strain ATCC 23193 / DSM 2154 / NCIMB 8452 / DL)</name>
    <name type="common">Desulfotomaculum ruminis</name>
    <dbReference type="NCBI Taxonomy" id="696281"/>
    <lineage>
        <taxon>Bacteria</taxon>
        <taxon>Bacillati</taxon>
        <taxon>Bacillota</taxon>
        <taxon>Clostridia</taxon>
        <taxon>Eubacteriales</taxon>
        <taxon>Peptococcaceae</taxon>
        <taxon>Desulforamulus</taxon>
    </lineage>
</organism>
<dbReference type="HOGENOM" id="CLU_029101_2_0_9"/>
<dbReference type="PROSITE" id="PS51918">
    <property type="entry name" value="RADICAL_SAM"/>
    <property type="match status" value="1"/>
</dbReference>
<dbReference type="Gene3D" id="3.20.20.70">
    <property type="entry name" value="Aldolase class I"/>
    <property type="match status" value="1"/>
</dbReference>
<dbReference type="GO" id="GO:0000049">
    <property type="term" value="F:tRNA binding"/>
    <property type="evidence" value="ECO:0007669"/>
    <property type="project" value="UniProtKB-UniRule"/>
</dbReference>
<keyword evidence="4 13" id="KW-0698">rRNA processing</keyword>
<dbReference type="InterPro" id="IPR006638">
    <property type="entry name" value="Elp3/MiaA/NifB-like_rSAM"/>
</dbReference>
<comment type="similarity">
    <text evidence="13">Belongs to the radical SAM superfamily. RlmN family.</text>
</comment>
<feature type="binding site" evidence="13">
    <location>
        <position position="118"/>
    </location>
    <ligand>
        <name>[4Fe-4S] cluster</name>
        <dbReference type="ChEBI" id="CHEBI:49883"/>
        <note>4Fe-4S-S-AdoMet</note>
    </ligand>
</feature>
<keyword evidence="16" id="KW-1185">Reference proteome</keyword>
<dbReference type="InterPro" id="IPR040072">
    <property type="entry name" value="Methyltransferase_A"/>
</dbReference>
<proteinExistence type="inferred from homology"/>
<dbReference type="GO" id="GO:0051539">
    <property type="term" value="F:4 iron, 4 sulfur cluster binding"/>
    <property type="evidence" value="ECO:0007669"/>
    <property type="project" value="UniProtKB-UniRule"/>
</dbReference>
<evidence type="ECO:0000256" key="3">
    <source>
        <dbReference type="ARBA" id="ARBA00022490"/>
    </source>
</evidence>
<feature type="binding site" evidence="13">
    <location>
        <begin position="165"/>
        <end position="166"/>
    </location>
    <ligand>
        <name>S-adenosyl-L-methionine</name>
        <dbReference type="ChEBI" id="CHEBI:59789"/>
    </ligand>
</feature>
<keyword evidence="8 13" id="KW-0819">tRNA processing</keyword>
<evidence type="ECO:0000256" key="6">
    <source>
        <dbReference type="ARBA" id="ARBA00022679"/>
    </source>
</evidence>
<dbReference type="FunFam" id="3.20.20.70:FF:000014">
    <property type="entry name" value="Probable dual-specificity RNA methyltransferase RlmN"/>
    <property type="match status" value="1"/>
</dbReference>
<evidence type="ECO:0000256" key="12">
    <source>
        <dbReference type="ARBA" id="ARBA00023157"/>
    </source>
</evidence>
<comment type="cofactor">
    <cofactor evidence="13">
        <name>[4Fe-4S] cluster</name>
        <dbReference type="ChEBI" id="CHEBI:49883"/>
    </cofactor>
    <text evidence="13">Binds 1 [4Fe-4S] cluster. The cluster is coordinated with 3 cysteines and an exchangeable S-adenosyl-L-methionine.</text>
</comment>
<dbReference type="InterPro" id="IPR013785">
    <property type="entry name" value="Aldolase_TIM"/>
</dbReference>
<dbReference type="STRING" id="696281.Desru_2310"/>
<evidence type="ECO:0000313" key="16">
    <source>
        <dbReference type="Proteomes" id="UP000009234"/>
    </source>
</evidence>
<dbReference type="SMART" id="SM00729">
    <property type="entry name" value="Elp3"/>
    <property type="match status" value="1"/>
</dbReference>
<keyword evidence="2 13" id="KW-0004">4Fe-4S</keyword>
<evidence type="ECO:0000256" key="5">
    <source>
        <dbReference type="ARBA" id="ARBA00022603"/>
    </source>
</evidence>
<comment type="miscellaneous">
    <text evidence="13">Reaction proceeds by a ping-pong mechanism involving intermediate methylation of a conserved cysteine residue.</text>
</comment>
<evidence type="ECO:0000259" key="14">
    <source>
        <dbReference type="PROSITE" id="PS51918"/>
    </source>
</evidence>
<dbReference type="InterPro" id="IPR004383">
    <property type="entry name" value="rRNA_lsu_MTrfase_RlmN/Cfr"/>
</dbReference>
<dbReference type="InterPro" id="IPR007197">
    <property type="entry name" value="rSAM"/>
</dbReference>
<keyword evidence="11 13" id="KW-0411">Iron-sulfur</keyword>
<dbReference type="OrthoDB" id="9793973at2"/>
<evidence type="ECO:0000256" key="1">
    <source>
        <dbReference type="ARBA" id="ARBA00004496"/>
    </source>
</evidence>
<feature type="active site" description="S-methylcysteine intermediate" evidence="13">
    <location>
        <position position="339"/>
    </location>
</feature>
<dbReference type="GO" id="GO:0070040">
    <property type="term" value="F:rRNA (adenine(2503)-C2-)-methyltransferase activity"/>
    <property type="evidence" value="ECO:0007669"/>
    <property type="project" value="UniProtKB-UniRule"/>
</dbReference>
<dbReference type="InterPro" id="IPR048641">
    <property type="entry name" value="RlmN_N"/>
</dbReference>
<dbReference type="GO" id="GO:0005737">
    <property type="term" value="C:cytoplasm"/>
    <property type="evidence" value="ECO:0007669"/>
    <property type="project" value="UniProtKB-SubCell"/>
</dbReference>
<evidence type="ECO:0000256" key="9">
    <source>
        <dbReference type="ARBA" id="ARBA00022723"/>
    </source>
</evidence>
<reference evidence="15 16" key="2">
    <citation type="journal article" date="2012" name="Stand. Genomic Sci.">
        <title>Complete genome sequence of the sulfate-reducing firmicute Desulfotomaculum ruminis type strain (DL(T)).</title>
        <authorList>
            <person name="Spring S."/>
            <person name="Visser M."/>
            <person name="Lu M."/>
            <person name="Copeland A."/>
            <person name="Lapidus A."/>
            <person name="Lucas S."/>
            <person name="Cheng J.F."/>
            <person name="Han C."/>
            <person name="Tapia R."/>
            <person name="Goodwin L.A."/>
            <person name="Pitluck S."/>
            <person name="Ivanova N."/>
            <person name="Land M."/>
            <person name="Hauser L."/>
            <person name="Larimer F."/>
            <person name="Rohde M."/>
            <person name="Goker M."/>
            <person name="Detter J.C."/>
            <person name="Kyrpides N.C."/>
            <person name="Woyke T."/>
            <person name="Schaap P.J."/>
            <person name="Plugge C.M."/>
            <person name="Muyzer G."/>
            <person name="Kuever J."/>
            <person name="Pereira I.A."/>
            <person name="Parshina S.N."/>
            <person name="Bernier-Latmani R."/>
            <person name="Stams A.J."/>
            <person name="Klenk H.P."/>
        </authorList>
    </citation>
    <scope>NUCLEOTIDE SEQUENCE [LARGE SCALE GENOMIC DNA]</scope>
    <source>
        <strain evidence="16">ATCC 23193 / DSM 2154 / NCIB 8452 / DL</strain>
    </source>
</reference>
<evidence type="ECO:0000256" key="10">
    <source>
        <dbReference type="ARBA" id="ARBA00023004"/>
    </source>
</evidence>
<comment type="function">
    <text evidence="13">Specifically methylates position 2 of adenine 2503 in 23S rRNA and position 2 of adenine 37 in tRNAs.</text>
</comment>
<dbReference type="Pfam" id="PF21016">
    <property type="entry name" value="RlmN_N"/>
    <property type="match status" value="1"/>
</dbReference>
<keyword evidence="5 13" id="KW-0489">Methyltransferase</keyword>
<dbReference type="SUPFAM" id="SSF102114">
    <property type="entry name" value="Radical SAM enzymes"/>
    <property type="match status" value="1"/>
</dbReference>
<name>F6DM88_DESRL</name>
<accession>F6DM88</accession>
<evidence type="ECO:0000313" key="15">
    <source>
        <dbReference type="EMBL" id="AEG60555.1"/>
    </source>
</evidence>